<feature type="transmembrane region" description="Helical" evidence="14">
    <location>
        <begin position="134"/>
        <end position="157"/>
    </location>
</feature>
<keyword evidence="10 14" id="KW-0472">Membrane</keyword>
<protein>
    <recommendedName>
        <fullName evidence="4">Phosphatidylglycerol lysyltransferase</fullName>
        <ecNumber evidence="3">2.3.2.3</ecNumber>
    </recommendedName>
    <alternativeName>
        <fullName evidence="12">Lysylphosphatidylglycerol synthase</fullName>
    </alternativeName>
</protein>
<comment type="caution">
    <text evidence="16">The sequence shown here is derived from an EMBL/GenBank/DDBJ whole genome shotgun (WGS) entry which is preliminary data.</text>
</comment>
<dbReference type="InterPro" id="IPR024320">
    <property type="entry name" value="LPG_synthase_C"/>
</dbReference>
<keyword evidence="17" id="KW-1185">Reference proteome</keyword>
<keyword evidence="5" id="KW-1003">Cell membrane</keyword>
<dbReference type="RefSeq" id="WP_100314237.1">
    <property type="nucleotide sequence ID" value="NZ_PGFG01000001.1"/>
</dbReference>
<comment type="similarity">
    <text evidence="2">Belongs to the LPG synthase family.</text>
</comment>
<evidence type="ECO:0000313" key="17">
    <source>
        <dbReference type="Proteomes" id="UP000230000"/>
    </source>
</evidence>
<name>A0A2M9CUU3_9BACT</name>
<dbReference type="Pfam" id="PF09924">
    <property type="entry name" value="LPG_synthase_C"/>
    <property type="match status" value="1"/>
</dbReference>
<evidence type="ECO:0000256" key="11">
    <source>
        <dbReference type="ARBA" id="ARBA00023251"/>
    </source>
</evidence>
<dbReference type="InterPro" id="IPR022791">
    <property type="entry name" value="L-PG_synthase/AglD"/>
</dbReference>
<organism evidence="16 17">
    <name type="scientific">Thermoflavifilum aggregans</name>
    <dbReference type="NCBI Taxonomy" id="454188"/>
    <lineage>
        <taxon>Bacteria</taxon>
        <taxon>Pseudomonadati</taxon>
        <taxon>Bacteroidota</taxon>
        <taxon>Chitinophagia</taxon>
        <taxon>Chitinophagales</taxon>
        <taxon>Chitinophagaceae</taxon>
        <taxon>Thermoflavifilum</taxon>
    </lineage>
</organism>
<evidence type="ECO:0000256" key="2">
    <source>
        <dbReference type="ARBA" id="ARBA00008627"/>
    </source>
</evidence>
<evidence type="ECO:0000256" key="5">
    <source>
        <dbReference type="ARBA" id="ARBA00022475"/>
    </source>
</evidence>
<feature type="transmembrane region" description="Helical" evidence="14">
    <location>
        <begin position="451"/>
        <end position="473"/>
    </location>
</feature>
<feature type="transmembrane region" description="Helical" evidence="14">
    <location>
        <begin position="398"/>
        <end position="415"/>
    </location>
</feature>
<feature type="transmembrane region" description="Helical" evidence="14">
    <location>
        <begin position="334"/>
        <end position="355"/>
    </location>
</feature>
<evidence type="ECO:0000256" key="12">
    <source>
        <dbReference type="ARBA" id="ARBA00031899"/>
    </source>
</evidence>
<feature type="transmembrane region" description="Helical" evidence="14">
    <location>
        <begin position="375"/>
        <end position="391"/>
    </location>
</feature>
<dbReference type="PANTHER" id="PTHR34697:SF2">
    <property type="entry name" value="PHOSPHATIDYLGLYCEROL LYSYLTRANSFERASE"/>
    <property type="match status" value="1"/>
</dbReference>
<dbReference type="EMBL" id="PGFG01000001">
    <property type="protein sequence ID" value="PJJ75653.1"/>
    <property type="molecule type" value="Genomic_DNA"/>
</dbReference>
<dbReference type="SUPFAM" id="SSF55729">
    <property type="entry name" value="Acyl-CoA N-acyltransferases (Nat)"/>
    <property type="match status" value="1"/>
</dbReference>
<evidence type="ECO:0000256" key="3">
    <source>
        <dbReference type="ARBA" id="ARBA00012014"/>
    </source>
</evidence>
<evidence type="ECO:0000256" key="13">
    <source>
        <dbReference type="ARBA" id="ARBA00047540"/>
    </source>
</evidence>
<dbReference type="GO" id="GO:0006629">
    <property type="term" value="P:lipid metabolic process"/>
    <property type="evidence" value="ECO:0007669"/>
    <property type="project" value="UniProtKB-KW"/>
</dbReference>
<dbReference type="GO" id="GO:0046677">
    <property type="term" value="P:response to antibiotic"/>
    <property type="evidence" value="ECO:0007669"/>
    <property type="project" value="UniProtKB-KW"/>
</dbReference>
<dbReference type="PANTHER" id="PTHR34697">
    <property type="entry name" value="PHOSPHATIDYLGLYCEROL LYSYLTRANSFERASE"/>
    <property type="match status" value="1"/>
</dbReference>
<reference evidence="16 17" key="1">
    <citation type="submission" date="2017-11" db="EMBL/GenBank/DDBJ databases">
        <title>Genomic Encyclopedia of Archaeal and Bacterial Type Strains, Phase II (KMG-II): From Individual Species to Whole Genera.</title>
        <authorList>
            <person name="Goeker M."/>
        </authorList>
    </citation>
    <scope>NUCLEOTIDE SEQUENCE [LARGE SCALE GENOMIC DNA]</scope>
    <source>
        <strain evidence="16 17">DSM 27268</strain>
    </source>
</reference>
<keyword evidence="9" id="KW-0443">Lipid metabolism</keyword>
<proteinExistence type="inferred from homology"/>
<dbReference type="Pfam" id="PF03706">
    <property type="entry name" value="LPG_synthase_TM"/>
    <property type="match status" value="1"/>
</dbReference>
<comment type="subcellular location">
    <subcellularLocation>
        <location evidence="1">Cell membrane</location>
        <topology evidence="1">Multi-pass membrane protein</topology>
    </subcellularLocation>
</comment>
<feature type="transmembrane region" description="Helical" evidence="14">
    <location>
        <begin position="16"/>
        <end position="34"/>
    </location>
</feature>
<keyword evidence="11" id="KW-0046">Antibiotic resistance</keyword>
<dbReference type="InterPro" id="IPR051211">
    <property type="entry name" value="PG_lysyltransferase"/>
</dbReference>
<dbReference type="InterPro" id="IPR016181">
    <property type="entry name" value="Acyl_CoA_acyltransferase"/>
</dbReference>
<evidence type="ECO:0000256" key="9">
    <source>
        <dbReference type="ARBA" id="ARBA00023098"/>
    </source>
</evidence>
<sequence>MSAFDQIRRRLIKGSVYWREILSLFALMVGLYFFRRQQPDMVLARELISSLSWPYWFLLFLLFGGFLFLQALNYRLAFAVMQSQVSWKLALDFFLKRSVVDVFLSPESVVAERFFSVWQTKAGVSHTKSRFSTYLFYFFQALAFVLIGLATLIWWALHQLVRYGQVWPVLCTGVLLLAVASIFWRRPVWIYAAISRFFPELDITLQELAGNRVNRQAIQPLMLFSLIAQWLILLMLAAAIMAITGAGSASISWLDVFSAYALGMLFFLAMPFLKGMGMVELAMIVLFLYRQFSLPEAAAVVFLFRLFQFWLPALGGVFSFLFTPGSLLLRIYPAFLVFLLGIINLVSGLSPAIHWRMRLISQYMPIGTIHASNDFVVVTGVILLITSVYLLRGLRNAWLIAFVLGLLSCVAHLIKDIDYEEALFALFSVIVLWITRHEYRVKSNRRIVRVGLRMALVILVFSLIFGVMGFYFLNEKQFGLNLSLWQSIRYTLQYFFLMEGDLQPHTKFASGFLRVIQALGIGSIGLVLYSLLRPFVFRQEEVESDLQRARALVQRYGRSAIDYFKVYPDKLFFFDEQYEGFISYKVGHDFAIALGGPVCAPDEEIRKHFILAFESFCEEQGLKVAYYRVDEERLSLFAALGKKSLLIGQEAIVDALHFTMEGKNRQNLRTARNTLLKKGYHIEVFQPPVPGNILQQLKAVSDDWLQKLHKEELLFSQGMFLEEEIRQHTVLALMDAEQRIVAFLDLVPDYRPGEVRYDLIRKLAAAPSTCMDFLMVGLIEYCQQHQIPYINMGMAPLSGIEEPRNIQELTLKMAYEKIRRFQHYRGLRFFKEKFDPVWENKYLIYQHHFDLLFIPAALNEVMKEF</sequence>
<dbReference type="OrthoDB" id="145485at2"/>
<evidence type="ECO:0000256" key="8">
    <source>
        <dbReference type="ARBA" id="ARBA00022989"/>
    </source>
</evidence>
<evidence type="ECO:0000256" key="10">
    <source>
        <dbReference type="ARBA" id="ARBA00023136"/>
    </source>
</evidence>
<evidence type="ECO:0000256" key="6">
    <source>
        <dbReference type="ARBA" id="ARBA00022679"/>
    </source>
</evidence>
<feature type="transmembrane region" description="Helical" evidence="14">
    <location>
        <begin position="275"/>
        <end position="292"/>
    </location>
</feature>
<dbReference type="GO" id="GO:0005886">
    <property type="term" value="C:plasma membrane"/>
    <property type="evidence" value="ECO:0007669"/>
    <property type="project" value="UniProtKB-SubCell"/>
</dbReference>
<feature type="transmembrane region" description="Helical" evidence="14">
    <location>
        <begin position="163"/>
        <end position="184"/>
    </location>
</feature>
<feature type="transmembrane region" description="Helical" evidence="14">
    <location>
        <begin position="221"/>
        <end position="244"/>
    </location>
</feature>
<keyword evidence="6 16" id="KW-0808">Transferase</keyword>
<dbReference type="GO" id="GO:0055091">
    <property type="term" value="P:phospholipid homeostasis"/>
    <property type="evidence" value="ECO:0007669"/>
    <property type="project" value="TreeGrafter"/>
</dbReference>
<keyword evidence="8 14" id="KW-1133">Transmembrane helix</keyword>
<feature type="transmembrane region" description="Helical" evidence="14">
    <location>
        <begin position="298"/>
        <end position="322"/>
    </location>
</feature>
<keyword evidence="7 14" id="KW-0812">Transmembrane</keyword>
<accession>A0A2M9CUU3</accession>
<feature type="transmembrane region" description="Helical" evidence="14">
    <location>
        <begin position="54"/>
        <end position="74"/>
    </location>
</feature>
<feature type="domain" description="Phosphatidylglycerol lysyltransferase C-terminal" evidence="15">
    <location>
        <begin position="550"/>
        <end position="845"/>
    </location>
</feature>
<dbReference type="EC" id="2.3.2.3" evidence="3"/>
<dbReference type="Proteomes" id="UP000230000">
    <property type="component" value="Unassembled WGS sequence"/>
</dbReference>
<evidence type="ECO:0000259" key="15">
    <source>
        <dbReference type="Pfam" id="PF09924"/>
    </source>
</evidence>
<comment type="catalytic activity">
    <reaction evidence="13">
        <text>L-lysyl-tRNA(Lys) + a 1,2-diacyl-sn-glycero-3-phospho-(1'-sn-glycerol) = a 1,2-diacyl-sn-glycero-3-phospho-1'-(3'-O-L-lysyl)-sn-glycerol + tRNA(Lys)</text>
        <dbReference type="Rhea" id="RHEA:10668"/>
        <dbReference type="Rhea" id="RHEA-COMP:9696"/>
        <dbReference type="Rhea" id="RHEA-COMP:9697"/>
        <dbReference type="ChEBI" id="CHEBI:64716"/>
        <dbReference type="ChEBI" id="CHEBI:75792"/>
        <dbReference type="ChEBI" id="CHEBI:78442"/>
        <dbReference type="ChEBI" id="CHEBI:78529"/>
        <dbReference type="EC" id="2.3.2.3"/>
    </reaction>
</comment>
<evidence type="ECO:0000256" key="4">
    <source>
        <dbReference type="ARBA" id="ARBA00021546"/>
    </source>
</evidence>
<evidence type="ECO:0000256" key="7">
    <source>
        <dbReference type="ARBA" id="ARBA00022692"/>
    </source>
</evidence>
<evidence type="ECO:0000256" key="14">
    <source>
        <dbReference type="SAM" id="Phobius"/>
    </source>
</evidence>
<evidence type="ECO:0000313" key="16">
    <source>
        <dbReference type="EMBL" id="PJJ75653.1"/>
    </source>
</evidence>
<evidence type="ECO:0000256" key="1">
    <source>
        <dbReference type="ARBA" id="ARBA00004651"/>
    </source>
</evidence>
<dbReference type="GO" id="GO:0050071">
    <property type="term" value="F:phosphatidylglycerol lysyltransferase activity"/>
    <property type="evidence" value="ECO:0007669"/>
    <property type="project" value="UniProtKB-EC"/>
</dbReference>
<gene>
    <name evidence="16" type="ORF">BXY57_1234</name>
</gene>
<dbReference type="AlphaFoldDB" id="A0A2M9CUU3"/>